<gene>
    <name evidence="2" type="ORF">PSHT_00110</name>
</gene>
<dbReference type="VEuPathDB" id="FungiDB:PSHT_00110"/>
<evidence type="ECO:0000313" key="3">
    <source>
        <dbReference type="Proteomes" id="UP000238274"/>
    </source>
</evidence>
<sequence length="282" mass="30721">MARPKNYYNFNSRNSSSSQQGLLAHSPASNPTTPTPINPFPNQPSPISIRALANKNNNSNPDNKIKLSSLSPIDPPSSTGITPQIQITTKIQITTHSPPSSSSSGSSSSGPFHLPPPRHPRPSRQLTTRLSSSHPLRFATQSYYPHKFRALSDSLVLYCSPHPFIDHSLLRNLHQKSRPMLSQLRASFKTKSSFLSEQENLQNRSAQLSIPNITESTVLSPIPDREENDTAQSDQLSPTSLSHNLSPTSFTHSSLSPTSPGFAISSEAQQMTTSSPSSSTFP</sequence>
<evidence type="ECO:0000313" key="2">
    <source>
        <dbReference type="EMBL" id="POW23524.1"/>
    </source>
</evidence>
<reference evidence="3" key="2">
    <citation type="journal article" date="2018" name="BMC Genomics">
        <title>Genomic insights into host adaptation between the wheat stripe rust pathogen (Puccinia striiformis f. sp. tritici) and the barley stripe rust pathogen (Puccinia striiformis f. sp. hordei).</title>
        <authorList>
            <person name="Xia C."/>
            <person name="Wang M."/>
            <person name="Yin C."/>
            <person name="Cornejo O.E."/>
            <person name="Hulbert S.H."/>
            <person name="Chen X."/>
        </authorList>
    </citation>
    <scope>NUCLEOTIDE SEQUENCE [LARGE SCALE GENOMIC DNA]</scope>
    <source>
        <strain evidence="3">93TX-2</strain>
    </source>
</reference>
<organism evidence="2 3">
    <name type="scientific">Puccinia striiformis</name>
    <dbReference type="NCBI Taxonomy" id="27350"/>
    <lineage>
        <taxon>Eukaryota</taxon>
        <taxon>Fungi</taxon>
        <taxon>Dikarya</taxon>
        <taxon>Basidiomycota</taxon>
        <taxon>Pucciniomycotina</taxon>
        <taxon>Pucciniomycetes</taxon>
        <taxon>Pucciniales</taxon>
        <taxon>Pucciniaceae</taxon>
        <taxon>Puccinia</taxon>
    </lineage>
</organism>
<comment type="caution">
    <text evidence="2">The sequence shown here is derived from an EMBL/GenBank/DDBJ whole genome shotgun (WGS) entry which is preliminary data.</text>
</comment>
<protein>
    <submittedName>
        <fullName evidence="2">Uncharacterized protein</fullName>
    </submittedName>
</protein>
<feature type="compositionally biased region" description="Polar residues" evidence="1">
    <location>
        <begin position="230"/>
        <end position="259"/>
    </location>
</feature>
<dbReference type="EMBL" id="PKSM01000001">
    <property type="protein sequence ID" value="POW23524.1"/>
    <property type="molecule type" value="Genomic_DNA"/>
</dbReference>
<evidence type="ECO:0000256" key="1">
    <source>
        <dbReference type="SAM" id="MobiDB-lite"/>
    </source>
</evidence>
<feature type="compositionally biased region" description="Pro residues" evidence="1">
    <location>
        <begin position="33"/>
        <end position="44"/>
    </location>
</feature>
<keyword evidence="3" id="KW-1185">Reference proteome</keyword>
<feature type="region of interest" description="Disordered" evidence="1">
    <location>
        <begin position="1"/>
        <end position="132"/>
    </location>
</feature>
<name>A0A2S4WP68_9BASI</name>
<feature type="compositionally biased region" description="Polar residues" evidence="1">
    <location>
        <begin position="206"/>
        <end position="219"/>
    </location>
</feature>
<proteinExistence type="predicted"/>
<accession>A0A2S4WP68</accession>
<dbReference type="Proteomes" id="UP000238274">
    <property type="component" value="Unassembled WGS sequence"/>
</dbReference>
<feature type="compositionally biased region" description="Low complexity" evidence="1">
    <location>
        <begin position="1"/>
        <end position="18"/>
    </location>
</feature>
<reference evidence="2 3" key="1">
    <citation type="submission" date="2017-12" db="EMBL/GenBank/DDBJ databases">
        <title>Gene loss provides genomic basis for host adaptation in cereal stripe rust fungi.</title>
        <authorList>
            <person name="Xia C."/>
        </authorList>
    </citation>
    <scope>NUCLEOTIDE SEQUENCE [LARGE SCALE GENOMIC DNA]</scope>
    <source>
        <strain evidence="2 3">93TX-2</strain>
    </source>
</reference>
<dbReference type="AlphaFoldDB" id="A0A2S4WP68"/>
<feature type="region of interest" description="Disordered" evidence="1">
    <location>
        <begin position="206"/>
        <end position="282"/>
    </location>
</feature>
<feature type="compositionally biased region" description="Low complexity" evidence="1">
    <location>
        <begin position="272"/>
        <end position="282"/>
    </location>
</feature>
<reference evidence="3" key="3">
    <citation type="journal article" date="2018" name="Mol. Plant Microbe Interact.">
        <title>Genome sequence resources for the wheat stripe rust pathogen (Puccinia striiformis f. sp. tritici) and the barley stripe rust pathogen (Puccinia striiformis f. sp. hordei).</title>
        <authorList>
            <person name="Xia C."/>
            <person name="Wang M."/>
            <person name="Yin C."/>
            <person name="Cornejo O.E."/>
            <person name="Hulbert S.H."/>
            <person name="Chen X."/>
        </authorList>
    </citation>
    <scope>NUCLEOTIDE SEQUENCE [LARGE SCALE GENOMIC DNA]</scope>
    <source>
        <strain evidence="3">93TX-2</strain>
    </source>
</reference>
<feature type="compositionally biased region" description="Low complexity" evidence="1">
    <location>
        <begin position="45"/>
        <end position="112"/>
    </location>
</feature>